<dbReference type="GO" id="GO:0055085">
    <property type="term" value="P:transmembrane transport"/>
    <property type="evidence" value="ECO:0007669"/>
    <property type="project" value="InterPro"/>
</dbReference>
<proteinExistence type="inferred from homology"/>
<evidence type="ECO:0000259" key="9">
    <source>
        <dbReference type="PROSITE" id="PS50928"/>
    </source>
</evidence>
<dbReference type="InterPro" id="IPR000515">
    <property type="entry name" value="MetI-like"/>
</dbReference>
<feature type="transmembrane region" description="Helical" evidence="8">
    <location>
        <begin position="142"/>
        <end position="163"/>
    </location>
</feature>
<dbReference type="Pfam" id="PF00528">
    <property type="entry name" value="BPD_transp_1"/>
    <property type="match status" value="1"/>
</dbReference>
<feature type="domain" description="ABC transmembrane type-1" evidence="9">
    <location>
        <begin position="74"/>
        <end position="264"/>
    </location>
</feature>
<evidence type="ECO:0000256" key="8">
    <source>
        <dbReference type="RuleBase" id="RU363032"/>
    </source>
</evidence>
<feature type="transmembrane region" description="Helical" evidence="8">
    <location>
        <begin position="78"/>
        <end position="102"/>
    </location>
</feature>
<comment type="subcellular location">
    <subcellularLocation>
        <location evidence="1 8">Cell membrane</location>
        <topology evidence="1 8">Multi-pass membrane protein</topology>
    </subcellularLocation>
</comment>
<gene>
    <name evidence="10" type="ORF">DQK91_07595</name>
</gene>
<reference evidence="10 11" key="1">
    <citation type="submission" date="2018-06" db="EMBL/GenBank/DDBJ databases">
        <title>Complete genome of Desulfovibrio marinus P48SEP.</title>
        <authorList>
            <person name="Crispim J.S."/>
            <person name="Vidigal P.M.P."/>
            <person name="Silva L.C.F."/>
            <person name="Araujo L.C."/>
            <person name="Laguardia C.N."/>
            <person name="Dias R.S."/>
            <person name="Sousa M.P."/>
            <person name="Paula S.O."/>
            <person name="Silva C."/>
        </authorList>
    </citation>
    <scope>NUCLEOTIDE SEQUENCE [LARGE SCALE GENOMIC DNA]</scope>
    <source>
        <strain evidence="10 11">P48SEP</strain>
    </source>
</reference>
<feature type="transmembrane region" description="Helical" evidence="8">
    <location>
        <begin position="184"/>
        <end position="207"/>
    </location>
</feature>
<feature type="transmembrane region" description="Helical" evidence="8">
    <location>
        <begin position="243"/>
        <end position="264"/>
    </location>
</feature>
<accession>A0A6P1ZJ51</accession>
<evidence type="ECO:0000256" key="4">
    <source>
        <dbReference type="ARBA" id="ARBA00022475"/>
    </source>
</evidence>
<feature type="transmembrane region" description="Helical" evidence="8">
    <location>
        <begin position="109"/>
        <end position="130"/>
    </location>
</feature>
<evidence type="ECO:0000256" key="2">
    <source>
        <dbReference type="ARBA" id="ARBA00020515"/>
    </source>
</evidence>
<dbReference type="SUPFAM" id="SSF161098">
    <property type="entry name" value="MetI-like"/>
    <property type="match status" value="1"/>
</dbReference>
<feature type="transmembrane region" description="Helical" evidence="8">
    <location>
        <begin position="12"/>
        <end position="36"/>
    </location>
</feature>
<keyword evidence="7 8" id="KW-0472">Membrane</keyword>
<evidence type="ECO:0000256" key="1">
    <source>
        <dbReference type="ARBA" id="ARBA00004651"/>
    </source>
</evidence>
<dbReference type="AlphaFoldDB" id="A0A6P1ZJ51"/>
<keyword evidence="4" id="KW-1003">Cell membrane</keyword>
<evidence type="ECO:0000313" key="11">
    <source>
        <dbReference type="Proteomes" id="UP000434052"/>
    </source>
</evidence>
<keyword evidence="6 8" id="KW-1133">Transmembrane helix</keyword>
<evidence type="ECO:0000313" key="10">
    <source>
        <dbReference type="EMBL" id="TVM35247.1"/>
    </source>
</evidence>
<dbReference type="CDD" id="cd06261">
    <property type="entry name" value="TM_PBP2"/>
    <property type="match status" value="1"/>
</dbReference>
<dbReference type="GO" id="GO:0005886">
    <property type="term" value="C:plasma membrane"/>
    <property type="evidence" value="ECO:0007669"/>
    <property type="project" value="UniProtKB-SubCell"/>
</dbReference>
<dbReference type="Gene3D" id="1.10.3720.10">
    <property type="entry name" value="MetI-like"/>
    <property type="match status" value="1"/>
</dbReference>
<dbReference type="EMBL" id="QMIF01000003">
    <property type="protein sequence ID" value="TVM35247.1"/>
    <property type="molecule type" value="Genomic_DNA"/>
</dbReference>
<dbReference type="OrthoDB" id="369039at2"/>
<name>A0A6P1ZJ51_9BACT</name>
<protein>
    <recommendedName>
        <fullName evidence="2">sn-glycerol-3-phosphate transport system permease protein UgpE</fullName>
    </recommendedName>
</protein>
<dbReference type="Proteomes" id="UP000434052">
    <property type="component" value="Unassembled WGS sequence"/>
</dbReference>
<evidence type="ECO:0000256" key="3">
    <source>
        <dbReference type="ARBA" id="ARBA00022448"/>
    </source>
</evidence>
<dbReference type="RefSeq" id="WP_144234807.1">
    <property type="nucleotide sequence ID" value="NZ_QMIF01000003.1"/>
</dbReference>
<evidence type="ECO:0000256" key="6">
    <source>
        <dbReference type="ARBA" id="ARBA00022989"/>
    </source>
</evidence>
<keyword evidence="5 8" id="KW-0812">Transmembrane</keyword>
<evidence type="ECO:0000256" key="5">
    <source>
        <dbReference type="ARBA" id="ARBA00022692"/>
    </source>
</evidence>
<comment type="similarity">
    <text evidence="8">Belongs to the binding-protein-dependent transport system permease family.</text>
</comment>
<dbReference type="InterPro" id="IPR035906">
    <property type="entry name" value="MetI-like_sf"/>
</dbReference>
<dbReference type="PANTHER" id="PTHR43744">
    <property type="entry name" value="ABC TRANSPORTER PERMEASE PROTEIN MG189-RELATED-RELATED"/>
    <property type="match status" value="1"/>
</dbReference>
<dbReference type="PROSITE" id="PS50928">
    <property type="entry name" value="ABC_TM1"/>
    <property type="match status" value="1"/>
</dbReference>
<comment type="caution">
    <text evidence="10">The sequence shown here is derived from an EMBL/GenBank/DDBJ whole genome shotgun (WGS) entry which is preliminary data.</text>
</comment>
<sequence length="278" mass="30853">MPASLRSSSFKSAATHTTLIIAVVVIAAPVLLALLFSTQTPAQIFSWPPKFMPGSAMVKNYLTAWHDYGLGRYMLNSFYISIAVMAGKTVISFTAAMALVYFRIPFKSWVFAFILLTLMMPTEIMIIALFELVAGIGWADSYAALIVPFLASATGTFLFRQHFMQIPTSLLDAARIDGVGPFRFAWSILLPMSSNVIAALAVIEWVYMWNQYLWPLIIIRENTRQVVQVGLRMMTAGQDATNWGIVMAGAIVTLVPALLVFMLLQEQFSRGFALSQEK</sequence>
<keyword evidence="3 8" id="KW-0813">Transport</keyword>
<evidence type="ECO:0000256" key="7">
    <source>
        <dbReference type="ARBA" id="ARBA00023136"/>
    </source>
</evidence>
<organism evidence="10 11">
    <name type="scientific">Oceanidesulfovibrio marinus</name>
    <dbReference type="NCBI Taxonomy" id="370038"/>
    <lineage>
        <taxon>Bacteria</taxon>
        <taxon>Pseudomonadati</taxon>
        <taxon>Thermodesulfobacteriota</taxon>
        <taxon>Desulfovibrionia</taxon>
        <taxon>Desulfovibrionales</taxon>
        <taxon>Desulfovibrionaceae</taxon>
        <taxon>Oceanidesulfovibrio</taxon>
    </lineage>
</organism>
<dbReference type="PANTHER" id="PTHR43744:SF8">
    <property type="entry name" value="SN-GLYCEROL-3-PHOSPHATE TRANSPORT SYSTEM PERMEASE PROTEIN UGPE"/>
    <property type="match status" value="1"/>
</dbReference>